<dbReference type="EMBL" id="BARV01033633">
    <property type="protein sequence ID" value="GAI52289.1"/>
    <property type="molecule type" value="Genomic_DNA"/>
</dbReference>
<evidence type="ECO:0000313" key="1">
    <source>
        <dbReference type="EMBL" id="GAI52289.1"/>
    </source>
</evidence>
<gene>
    <name evidence="1" type="ORF">S06H3_52829</name>
</gene>
<sequence>MTLGKAIELLTLYEHAASSIPRDDFLDATKLGIEALKLYNRCRNTQPVWLPLLLPGETKE</sequence>
<accession>X1R9L7</accession>
<reference evidence="1" key="1">
    <citation type="journal article" date="2014" name="Front. Microbiol.">
        <title>High frequency of phylogenetically diverse reductive dehalogenase-homologous genes in deep subseafloor sedimentary metagenomes.</title>
        <authorList>
            <person name="Kawai M."/>
            <person name="Futagami T."/>
            <person name="Toyoda A."/>
            <person name="Takaki Y."/>
            <person name="Nishi S."/>
            <person name="Hori S."/>
            <person name="Arai W."/>
            <person name="Tsubouchi T."/>
            <person name="Morono Y."/>
            <person name="Uchiyama I."/>
            <person name="Ito T."/>
            <person name="Fujiyama A."/>
            <person name="Inagaki F."/>
            <person name="Takami H."/>
        </authorList>
    </citation>
    <scope>NUCLEOTIDE SEQUENCE</scope>
    <source>
        <strain evidence="1">Expedition CK06-06</strain>
    </source>
</reference>
<name>X1R9L7_9ZZZZ</name>
<comment type="caution">
    <text evidence="1">The sequence shown here is derived from an EMBL/GenBank/DDBJ whole genome shotgun (WGS) entry which is preliminary data.</text>
</comment>
<proteinExistence type="predicted"/>
<dbReference type="AlphaFoldDB" id="X1R9L7"/>
<organism evidence="1">
    <name type="scientific">marine sediment metagenome</name>
    <dbReference type="NCBI Taxonomy" id="412755"/>
    <lineage>
        <taxon>unclassified sequences</taxon>
        <taxon>metagenomes</taxon>
        <taxon>ecological metagenomes</taxon>
    </lineage>
</organism>
<protein>
    <submittedName>
        <fullName evidence="1">Uncharacterized protein</fullName>
    </submittedName>
</protein>